<dbReference type="GO" id="GO:0006364">
    <property type="term" value="P:rRNA processing"/>
    <property type="evidence" value="ECO:0007669"/>
    <property type="project" value="UniProtKB-KW"/>
</dbReference>
<keyword evidence="1" id="KW-0963">Cytoplasm</keyword>
<gene>
    <name evidence="7" type="ORF">CGLY_07980</name>
</gene>
<dbReference type="InterPro" id="IPR007848">
    <property type="entry name" value="Small_mtfrase_dom"/>
</dbReference>
<protein>
    <submittedName>
        <fullName evidence="7">Putative methyltransferase</fullName>
    </submittedName>
</protein>
<dbReference type="Pfam" id="PF25004">
    <property type="entry name" value="DUF7782"/>
    <property type="match status" value="1"/>
</dbReference>
<dbReference type="Pfam" id="PF05175">
    <property type="entry name" value="MTS"/>
    <property type="match status" value="1"/>
</dbReference>
<dbReference type="InterPro" id="IPR002052">
    <property type="entry name" value="DNA_methylase_N6_adenine_CS"/>
</dbReference>
<feature type="domain" description="Methyltransferase small" evidence="5">
    <location>
        <begin position="145"/>
        <end position="265"/>
    </location>
</feature>
<feature type="domain" description="DUF7782" evidence="6">
    <location>
        <begin position="378"/>
        <end position="502"/>
    </location>
</feature>
<dbReference type="Proteomes" id="UP000023703">
    <property type="component" value="Chromosome"/>
</dbReference>
<keyword evidence="8" id="KW-1185">Reference proteome</keyword>
<evidence type="ECO:0000256" key="4">
    <source>
        <dbReference type="ARBA" id="ARBA00022679"/>
    </source>
</evidence>
<dbReference type="GO" id="GO:0008757">
    <property type="term" value="F:S-adenosylmethionine-dependent methyltransferase activity"/>
    <property type="evidence" value="ECO:0007669"/>
    <property type="project" value="InterPro"/>
</dbReference>
<evidence type="ECO:0000259" key="5">
    <source>
        <dbReference type="Pfam" id="PF05175"/>
    </source>
</evidence>
<dbReference type="AlphaFoldDB" id="X5EBL8"/>
<evidence type="ECO:0000256" key="3">
    <source>
        <dbReference type="ARBA" id="ARBA00022603"/>
    </source>
</evidence>
<dbReference type="PANTHER" id="PTHR47816">
    <property type="entry name" value="RIBOSOMAL RNA SMALL SUBUNIT METHYLTRANSFERASE C"/>
    <property type="match status" value="1"/>
</dbReference>
<dbReference type="Gene3D" id="3.40.50.150">
    <property type="entry name" value="Vaccinia Virus protein VP39"/>
    <property type="match status" value="1"/>
</dbReference>
<name>X5EBL8_9CORY</name>
<dbReference type="InterPro" id="IPR046977">
    <property type="entry name" value="RsmC/RlmG"/>
</dbReference>
<dbReference type="InterPro" id="IPR056684">
    <property type="entry name" value="DUF7782"/>
</dbReference>
<sequence>MDYGTPLLLRCLGRQGHTEALSGNPGGAEWHLDNRVTAEAGSVFPRDVLLTRAFFLRRPVDRGELAQVIGATLVDELLTADALSTESEVSGRTLVRSQVDVRPVAHSAHRADGTEALVVSDPDSSLEARTPRPDHVPGVGHAPLTLLNQVPSTPAGRLLDLGTGSGVLAMIVDADETVATDIHDRALGFARASQRSVVDRTIDWRAGSWFEPVSGEEFDRIVSNPPFVVGPPADGQIYRDSGLELDDATRTVVEGAVKHLSPGGTAHLLGAWATSLSESAADRVAGWVPAEGIRAWIVQRDEVTPSFYVRTWTADGSVDPRTDAGQAHVRRWLDYLGSRDITRIGLGYVHLQRIDGPSEVTFEVVDTPDLGYFGDEVAEYFARAQWLAHQDADGILDNRFQLRPGLARENVEVSRSGLTGDPATEPGFRPEIIRITRTDGPGFSHEIDEALSSVLAGLSPHGLNLRDVAGLYCAVNDLDEDEFTEALVPLIVDLVRHGMVLPTTLLEGA</sequence>
<dbReference type="InterPro" id="IPR029063">
    <property type="entry name" value="SAM-dependent_MTases_sf"/>
</dbReference>
<organism evidence="7 8">
    <name type="scientific">Corynebacterium glyciniphilum AJ 3170</name>
    <dbReference type="NCBI Taxonomy" id="1404245"/>
    <lineage>
        <taxon>Bacteria</taxon>
        <taxon>Bacillati</taxon>
        <taxon>Actinomycetota</taxon>
        <taxon>Actinomycetes</taxon>
        <taxon>Mycobacteriales</taxon>
        <taxon>Corynebacteriaceae</taxon>
        <taxon>Corynebacterium</taxon>
    </lineage>
</organism>
<dbReference type="HOGENOM" id="CLU_022532_1_0_11"/>
<accession>X5EBL8</accession>
<dbReference type="STRING" id="1404245.CGLY_07980"/>
<evidence type="ECO:0000259" key="6">
    <source>
        <dbReference type="Pfam" id="PF25004"/>
    </source>
</evidence>
<dbReference type="PROSITE" id="PS00092">
    <property type="entry name" value="N6_MTASE"/>
    <property type="match status" value="1"/>
</dbReference>
<evidence type="ECO:0000256" key="1">
    <source>
        <dbReference type="ARBA" id="ARBA00022490"/>
    </source>
</evidence>
<dbReference type="KEGG" id="cgy:CGLY_07980"/>
<dbReference type="GO" id="GO:0032259">
    <property type="term" value="P:methylation"/>
    <property type="evidence" value="ECO:0007669"/>
    <property type="project" value="UniProtKB-KW"/>
</dbReference>
<keyword evidence="3 7" id="KW-0489">Methyltransferase</keyword>
<proteinExistence type="predicted"/>
<evidence type="ECO:0000313" key="7">
    <source>
        <dbReference type="EMBL" id="AHW64041.1"/>
    </source>
</evidence>
<dbReference type="SUPFAM" id="SSF53335">
    <property type="entry name" value="S-adenosyl-L-methionine-dependent methyltransferases"/>
    <property type="match status" value="1"/>
</dbReference>
<dbReference type="GO" id="GO:0003676">
    <property type="term" value="F:nucleic acid binding"/>
    <property type="evidence" value="ECO:0007669"/>
    <property type="project" value="InterPro"/>
</dbReference>
<dbReference type="eggNOG" id="COG2890">
    <property type="taxonomic scope" value="Bacteria"/>
</dbReference>
<dbReference type="EMBL" id="CP006842">
    <property type="protein sequence ID" value="AHW64041.1"/>
    <property type="molecule type" value="Genomic_DNA"/>
</dbReference>
<keyword evidence="2" id="KW-0698">rRNA processing</keyword>
<reference evidence="7 8" key="1">
    <citation type="journal article" date="2015" name="Int. J. Syst. Evol. Microbiol.">
        <title>Revisiting Corynebacterium glyciniphilum (ex Kubota et al., 1972) sp. nov., nom. rev., isolated from putrefied banana.</title>
        <authorList>
            <person name="Al-Dilaimi A."/>
            <person name="Bednarz H."/>
            <person name="Lomker A."/>
            <person name="Niehaus K."/>
            <person name="Kalinowski J."/>
            <person name="Ruckert C."/>
        </authorList>
    </citation>
    <scope>NUCLEOTIDE SEQUENCE [LARGE SCALE GENOMIC DNA]</scope>
    <source>
        <strain evidence="7">AJ 3170</strain>
    </source>
</reference>
<dbReference type="PANTHER" id="PTHR47816:SF4">
    <property type="entry name" value="RIBOSOMAL RNA SMALL SUBUNIT METHYLTRANSFERASE C"/>
    <property type="match status" value="1"/>
</dbReference>
<keyword evidence="4 7" id="KW-0808">Transferase</keyword>
<dbReference type="CDD" id="cd02440">
    <property type="entry name" value="AdoMet_MTases"/>
    <property type="match status" value="1"/>
</dbReference>
<evidence type="ECO:0000313" key="8">
    <source>
        <dbReference type="Proteomes" id="UP000023703"/>
    </source>
</evidence>
<dbReference type="GO" id="GO:0008170">
    <property type="term" value="F:N-methyltransferase activity"/>
    <property type="evidence" value="ECO:0007669"/>
    <property type="project" value="UniProtKB-ARBA"/>
</dbReference>
<evidence type="ECO:0000256" key="2">
    <source>
        <dbReference type="ARBA" id="ARBA00022552"/>
    </source>
</evidence>